<name>A0A7J2T923_9CREN</name>
<reference evidence="1" key="1">
    <citation type="journal article" date="2020" name="mSystems">
        <title>Genome- and Community-Level Interaction Insights into Carbon Utilization and Element Cycling Functions of Hydrothermarchaeota in Hydrothermal Sediment.</title>
        <authorList>
            <person name="Zhou Z."/>
            <person name="Liu Y."/>
            <person name="Xu W."/>
            <person name="Pan J."/>
            <person name="Luo Z.H."/>
            <person name="Li M."/>
        </authorList>
    </citation>
    <scope>NUCLEOTIDE SEQUENCE [LARGE SCALE GENOMIC DNA]</scope>
    <source>
        <strain evidence="1">SpSt-27</strain>
    </source>
</reference>
<organism evidence="1">
    <name type="scientific">Ignisphaera aggregans</name>
    <dbReference type="NCBI Taxonomy" id="334771"/>
    <lineage>
        <taxon>Archaea</taxon>
        <taxon>Thermoproteota</taxon>
        <taxon>Thermoprotei</taxon>
        <taxon>Desulfurococcales</taxon>
        <taxon>Desulfurococcaceae</taxon>
        <taxon>Ignisphaera</taxon>
    </lineage>
</organism>
<protein>
    <submittedName>
        <fullName evidence="1">Uncharacterized protein</fullName>
    </submittedName>
</protein>
<accession>A0A7J2T923</accession>
<dbReference type="EMBL" id="DSLL01000023">
    <property type="protein sequence ID" value="HEH31015.1"/>
    <property type="molecule type" value="Genomic_DNA"/>
</dbReference>
<dbReference type="AlphaFoldDB" id="A0A7J2T923"/>
<comment type="caution">
    <text evidence="1">The sequence shown here is derived from an EMBL/GenBank/DDBJ whole genome shotgun (WGS) entry which is preliminary data.</text>
</comment>
<proteinExistence type="predicted"/>
<sequence>MVCWSFFLDGELLTPLVRAKGANAETMFRVLSRIFTVKENGGVYEIEVPLTALPAVEVWILASFTTKPSEELLDKLLKSTPKIAIDLISELIALSAQKRKSCKDPYIVYSIAQKASKILREIIELYSTA</sequence>
<evidence type="ECO:0000313" key="1">
    <source>
        <dbReference type="EMBL" id="HEH31015.1"/>
    </source>
</evidence>
<gene>
    <name evidence="1" type="ORF">ENP99_02730</name>
</gene>